<feature type="transmembrane region" description="Helical" evidence="1">
    <location>
        <begin position="117"/>
        <end position="136"/>
    </location>
</feature>
<feature type="transmembrane region" description="Helical" evidence="1">
    <location>
        <begin position="313"/>
        <end position="333"/>
    </location>
</feature>
<feature type="transmembrane region" description="Helical" evidence="1">
    <location>
        <begin position="275"/>
        <end position="293"/>
    </location>
</feature>
<evidence type="ECO:0000256" key="1">
    <source>
        <dbReference type="SAM" id="Phobius"/>
    </source>
</evidence>
<sequence>MEDKKYSLGGFTFDTQQEYERAKVELQVILKIKQKYDINNPEDAKNVLDAVNKKGDVFKSSVGKAFINKLKRVSKNENEIHVKKPVPEQKVRYKQEEKVQDRVIIPIIAEGKKKSDIKYHIIFFMTFLFAAIGPYIPNGGEAFGAAVAFTFLLVIGIASIRKIKKNKKKADEYIYNHLTAEEKEKFENKKIKDKEFADNSRYIIKILMFILMIVCPPLLVIFIIFMLVVKSSSKIKWLIHNWKSGVMNVMYYIALAMAEATPIVAAYYFNIQIPIIILLVPVLLISVITYVIIRTTHKSQFYLAMRNIAMYPIVILLTLLPFALTGAMAYIGYTAKTAVNNVNGGGNPYGGTGPDFVYDNPPVYQVSGYSYYNSHGTFVVVGPSMRTMPDASVYNNLSYKG</sequence>
<feature type="transmembrane region" description="Helical" evidence="1">
    <location>
        <begin position="142"/>
        <end position="160"/>
    </location>
</feature>
<accession>A0A174ZZ96</accession>
<reference evidence="2 3" key="1">
    <citation type="submission" date="2015-09" db="EMBL/GenBank/DDBJ databases">
        <authorList>
            <consortium name="Pathogen Informatics"/>
        </authorList>
    </citation>
    <scope>NUCLEOTIDE SEQUENCE [LARGE SCALE GENOMIC DNA]</scope>
    <source>
        <strain evidence="2 3">2789STDY5834878</strain>
    </source>
</reference>
<feature type="transmembrane region" description="Helical" evidence="1">
    <location>
        <begin position="249"/>
        <end position="268"/>
    </location>
</feature>
<keyword evidence="1" id="KW-0472">Membrane</keyword>
<feature type="transmembrane region" description="Helical" evidence="1">
    <location>
        <begin position="202"/>
        <end position="229"/>
    </location>
</feature>
<name>A0A174ZZ96_9FIRM</name>
<dbReference type="EMBL" id="CZBV01000007">
    <property type="protein sequence ID" value="CUQ89426.1"/>
    <property type="molecule type" value="Genomic_DNA"/>
</dbReference>
<evidence type="ECO:0000313" key="2">
    <source>
        <dbReference type="EMBL" id="CUQ89426.1"/>
    </source>
</evidence>
<keyword evidence="1" id="KW-1133">Transmembrane helix</keyword>
<gene>
    <name evidence="2" type="ORF">ERS852492_02461</name>
</gene>
<evidence type="ECO:0000313" key="3">
    <source>
        <dbReference type="Proteomes" id="UP000095780"/>
    </source>
</evidence>
<dbReference type="Proteomes" id="UP000095780">
    <property type="component" value="Unassembled WGS sequence"/>
</dbReference>
<keyword evidence="1" id="KW-0812">Transmembrane</keyword>
<organism evidence="2 3">
    <name type="scientific">Lachnospira eligens</name>
    <dbReference type="NCBI Taxonomy" id="39485"/>
    <lineage>
        <taxon>Bacteria</taxon>
        <taxon>Bacillati</taxon>
        <taxon>Bacillota</taxon>
        <taxon>Clostridia</taxon>
        <taxon>Lachnospirales</taxon>
        <taxon>Lachnospiraceae</taxon>
        <taxon>Lachnospira</taxon>
    </lineage>
</organism>
<proteinExistence type="predicted"/>
<dbReference type="AlphaFoldDB" id="A0A174ZZ96"/>
<protein>
    <submittedName>
        <fullName evidence="2">Uncharacterized protein</fullName>
    </submittedName>
</protein>